<dbReference type="GO" id="GO:0004386">
    <property type="term" value="F:helicase activity"/>
    <property type="evidence" value="ECO:0007669"/>
    <property type="project" value="UniProtKB-KW"/>
</dbReference>
<dbReference type="Proteomes" id="UP000654482">
    <property type="component" value="Unassembled WGS sequence"/>
</dbReference>
<dbReference type="Pfam" id="PF13307">
    <property type="entry name" value="Helicase_C_2"/>
    <property type="match status" value="1"/>
</dbReference>
<dbReference type="GO" id="GO:0003676">
    <property type="term" value="F:nucleic acid binding"/>
    <property type="evidence" value="ECO:0007669"/>
    <property type="project" value="InterPro"/>
</dbReference>
<evidence type="ECO:0000259" key="1">
    <source>
        <dbReference type="Pfam" id="PF13307"/>
    </source>
</evidence>
<comment type="caution">
    <text evidence="2">The sequence shown here is derived from an EMBL/GenBank/DDBJ whole genome shotgun (WGS) entry which is preliminary data.</text>
</comment>
<dbReference type="AlphaFoldDB" id="A0A8J7DZ51"/>
<dbReference type="GO" id="GO:0005524">
    <property type="term" value="F:ATP binding"/>
    <property type="evidence" value="ECO:0007669"/>
    <property type="project" value="InterPro"/>
</dbReference>
<keyword evidence="2" id="KW-0378">Hydrolase</keyword>
<keyword evidence="3" id="KW-1185">Reference proteome</keyword>
<dbReference type="EMBL" id="JADEWZ010000041">
    <property type="protein sequence ID" value="MBE9118251.1"/>
    <property type="molecule type" value="Genomic_DNA"/>
</dbReference>
<proteinExistence type="predicted"/>
<name>A0A8J7DZ51_9CYAN</name>
<feature type="domain" description="ATP-dependent helicase C-terminal" evidence="1">
    <location>
        <begin position="427"/>
        <end position="507"/>
    </location>
</feature>
<evidence type="ECO:0000313" key="2">
    <source>
        <dbReference type="EMBL" id="MBE9118251.1"/>
    </source>
</evidence>
<protein>
    <submittedName>
        <fullName evidence="2">ATP-dependent DNA helicase</fullName>
    </submittedName>
</protein>
<reference evidence="2" key="1">
    <citation type="submission" date="2020-10" db="EMBL/GenBank/DDBJ databases">
        <authorList>
            <person name="Castelo-Branco R."/>
            <person name="Eusebio N."/>
            <person name="Adriana R."/>
            <person name="Vieira A."/>
            <person name="Brugerolle De Fraissinette N."/>
            <person name="Rezende De Castro R."/>
            <person name="Schneider M.P."/>
            <person name="Vasconcelos V."/>
            <person name="Leao P.N."/>
        </authorList>
    </citation>
    <scope>NUCLEOTIDE SEQUENCE</scope>
    <source>
        <strain evidence="2">LEGE 07157</strain>
    </source>
</reference>
<evidence type="ECO:0000313" key="3">
    <source>
        <dbReference type="Proteomes" id="UP000654482"/>
    </source>
</evidence>
<sequence>MNADSAYISRVHEVLKAFLRDRRPSSWIHHLTMARLVARALYVGRSTLIQTGSARSKYALSYLTSALLSEEPIVLVTPEWVQEILLEELIPPLRSAIGSSKEILAVHLQGVPQDFKGLILTTPQIWLRDRLTHQGNFPPSIPTLIDPADDLEEWARSLLTASLHAEDWNALMQHYPDSADAIRNARVKLTKSIFAHPKNPYECYLIDATEASHLEQLLQTLLPPPPLAPRNGYAKYAQSLHEDLHPWLRFWHQWHREGQLMWVDINREQGQFTLNLAPINVAKTLQPIWEKQPVIFIGGFLDWQTPAPIYRRQLGLGDVACLKFSPNRQSEHIQLYLPDRLPMPNTPEFKTVLMQQIRILTTVSRPQGKSIAILIEDVPLKAQVAAMLAAEFGSLVQVEKTNLAENGIIIGGWDFWRSRQDRLPAPQLLIIATLPIPSMEHPLVAGRVNYHKRKHQDWFHNYLLPTALRELQRAVVPVRESQGVVALLDNRVERRSYGGKILAALEPFARINYIDDNWFS</sequence>
<organism evidence="2 3">
    <name type="scientific">Lusitaniella coriacea LEGE 07157</name>
    <dbReference type="NCBI Taxonomy" id="945747"/>
    <lineage>
        <taxon>Bacteria</taxon>
        <taxon>Bacillati</taxon>
        <taxon>Cyanobacteriota</taxon>
        <taxon>Cyanophyceae</taxon>
        <taxon>Spirulinales</taxon>
        <taxon>Lusitaniellaceae</taxon>
        <taxon>Lusitaniella</taxon>
    </lineage>
</organism>
<keyword evidence="2" id="KW-0547">Nucleotide-binding</keyword>
<dbReference type="InterPro" id="IPR006555">
    <property type="entry name" value="ATP-dep_Helicase_C"/>
</dbReference>
<dbReference type="RefSeq" id="WP_194031336.1">
    <property type="nucleotide sequence ID" value="NZ_JADEWZ010000041.1"/>
</dbReference>
<dbReference type="GO" id="GO:0016818">
    <property type="term" value="F:hydrolase activity, acting on acid anhydrides, in phosphorus-containing anhydrides"/>
    <property type="evidence" value="ECO:0007669"/>
    <property type="project" value="InterPro"/>
</dbReference>
<accession>A0A8J7DZ51</accession>
<keyword evidence="2" id="KW-0347">Helicase</keyword>
<keyword evidence="2" id="KW-0067">ATP-binding</keyword>
<gene>
    <name evidence="2" type="ORF">IQ249_20375</name>
</gene>
<dbReference type="GO" id="GO:0006139">
    <property type="term" value="P:nucleobase-containing compound metabolic process"/>
    <property type="evidence" value="ECO:0007669"/>
    <property type="project" value="InterPro"/>
</dbReference>